<accession>A0A8J2MLG5</accession>
<evidence type="ECO:0000313" key="1">
    <source>
        <dbReference type="EMBL" id="CAG9533226.1"/>
    </source>
</evidence>
<protein>
    <submittedName>
        <fullName evidence="1">Uncharacterized protein</fullName>
    </submittedName>
</protein>
<keyword evidence="2" id="KW-1185">Reference proteome</keyword>
<comment type="caution">
    <text evidence="1">The sequence shown here is derived from an EMBL/GenBank/DDBJ whole genome shotgun (WGS) entry which is preliminary data.</text>
</comment>
<dbReference type="EMBL" id="CAKAEH010001234">
    <property type="protein sequence ID" value="CAG9533226.1"/>
    <property type="molecule type" value="Genomic_DNA"/>
</dbReference>
<name>A0A8J2MLG5_9BILA</name>
<gene>
    <name evidence="1" type="ORF">CJOHNSTONI_LOCUS3475</name>
</gene>
<proteinExistence type="predicted"/>
<organism evidence="1 2">
    <name type="scientific">Cercopithifilaria johnstoni</name>
    <dbReference type="NCBI Taxonomy" id="2874296"/>
    <lineage>
        <taxon>Eukaryota</taxon>
        <taxon>Metazoa</taxon>
        <taxon>Ecdysozoa</taxon>
        <taxon>Nematoda</taxon>
        <taxon>Chromadorea</taxon>
        <taxon>Rhabditida</taxon>
        <taxon>Spirurina</taxon>
        <taxon>Spiruromorpha</taxon>
        <taxon>Filarioidea</taxon>
        <taxon>Onchocercidae</taxon>
        <taxon>Cercopithifilaria</taxon>
    </lineage>
</organism>
<dbReference type="OrthoDB" id="5853264at2759"/>
<sequence length="173" mass="18835">MIIAFDIGLRKLVDHNIDNNFISNFIDNSEEVETAISGGSEGENIADYNDGECETVPEVNMQPIEAASSNLDPTNFFESFTNFVPSESIMNLSNTYLGTDTDFDASAIFNLSAIMQNQSGSVAGASDYMALFDGADTNASNHDNEGFELNFDNLPGGNENKDETGKNDCFFDF</sequence>
<reference evidence="1" key="1">
    <citation type="submission" date="2021-09" db="EMBL/GenBank/DDBJ databases">
        <authorList>
            <consortium name="Pathogen Informatics"/>
        </authorList>
    </citation>
    <scope>NUCLEOTIDE SEQUENCE</scope>
</reference>
<dbReference type="Proteomes" id="UP000746747">
    <property type="component" value="Unassembled WGS sequence"/>
</dbReference>
<dbReference type="AlphaFoldDB" id="A0A8J2MLG5"/>
<evidence type="ECO:0000313" key="2">
    <source>
        <dbReference type="Proteomes" id="UP000746747"/>
    </source>
</evidence>